<name>A0A803N3E7_CHEQI</name>
<evidence type="ECO:0000313" key="6">
    <source>
        <dbReference type="Proteomes" id="UP000596660"/>
    </source>
</evidence>
<evidence type="ECO:0000256" key="2">
    <source>
        <dbReference type="ARBA" id="ARBA00022737"/>
    </source>
</evidence>
<dbReference type="GO" id="GO:0005509">
    <property type="term" value="F:calcium ion binding"/>
    <property type="evidence" value="ECO:0007669"/>
    <property type="project" value="InterPro"/>
</dbReference>
<dbReference type="PROSITE" id="PS00018">
    <property type="entry name" value="EF_HAND_1"/>
    <property type="match status" value="1"/>
</dbReference>
<evidence type="ECO:0000259" key="4">
    <source>
        <dbReference type="PROSITE" id="PS50222"/>
    </source>
</evidence>
<proteinExistence type="predicted"/>
<dbReference type="CDD" id="cd00051">
    <property type="entry name" value="EFh"/>
    <property type="match status" value="1"/>
</dbReference>
<dbReference type="AlphaFoldDB" id="A0A803N3E7"/>
<dbReference type="EnsemblPlants" id="AUR62039789-RA">
    <property type="protein sequence ID" value="AUR62039789-RA:cds"/>
    <property type="gene ID" value="AUR62039789"/>
</dbReference>
<reference evidence="5" key="1">
    <citation type="journal article" date="2017" name="Nature">
        <title>The genome of Chenopodium quinoa.</title>
        <authorList>
            <person name="Jarvis D.E."/>
            <person name="Ho Y.S."/>
            <person name="Lightfoot D.J."/>
            <person name="Schmoeckel S.M."/>
            <person name="Li B."/>
            <person name="Borm T.J.A."/>
            <person name="Ohyanagi H."/>
            <person name="Mineta K."/>
            <person name="Michell C.T."/>
            <person name="Saber N."/>
            <person name="Kharbatia N.M."/>
            <person name="Rupper R.R."/>
            <person name="Sharp A.R."/>
            <person name="Dally N."/>
            <person name="Boughton B.A."/>
            <person name="Woo Y.H."/>
            <person name="Gao G."/>
            <person name="Schijlen E.G.W.M."/>
            <person name="Guo X."/>
            <person name="Momin A.A."/>
            <person name="Negrao S."/>
            <person name="Al-Babili S."/>
            <person name="Gehring C."/>
            <person name="Roessner U."/>
            <person name="Jung C."/>
            <person name="Murphy K."/>
            <person name="Arold S.T."/>
            <person name="Gojobori T."/>
            <person name="van der Linden C.G."/>
            <person name="van Loo E.N."/>
            <person name="Jellen E.N."/>
            <person name="Maughan P.J."/>
            <person name="Tester M."/>
        </authorList>
    </citation>
    <scope>NUCLEOTIDE SEQUENCE [LARGE SCALE GENOMIC DNA]</scope>
    <source>
        <strain evidence="5">cv. PI 614886</strain>
    </source>
</reference>
<dbReference type="PANTHER" id="PTHR10891">
    <property type="entry name" value="EF-HAND CALCIUM-BINDING DOMAIN CONTAINING PROTEIN"/>
    <property type="match status" value="1"/>
</dbReference>
<dbReference type="InterPro" id="IPR018247">
    <property type="entry name" value="EF_Hand_1_Ca_BS"/>
</dbReference>
<dbReference type="Proteomes" id="UP000596660">
    <property type="component" value="Unplaced"/>
</dbReference>
<feature type="domain" description="EF-hand" evidence="4">
    <location>
        <begin position="71"/>
        <end position="106"/>
    </location>
</feature>
<protein>
    <recommendedName>
        <fullName evidence="4">EF-hand domain-containing protein</fullName>
    </recommendedName>
</protein>
<dbReference type="Gramene" id="AUR62039789-RA">
    <property type="protein sequence ID" value="AUR62039789-RA:cds"/>
    <property type="gene ID" value="AUR62039789"/>
</dbReference>
<dbReference type="SMART" id="SM00054">
    <property type="entry name" value="EFh"/>
    <property type="match status" value="2"/>
</dbReference>
<evidence type="ECO:0000256" key="3">
    <source>
        <dbReference type="ARBA" id="ARBA00022837"/>
    </source>
</evidence>
<reference evidence="5" key="2">
    <citation type="submission" date="2021-03" db="UniProtKB">
        <authorList>
            <consortium name="EnsemblPlants"/>
        </authorList>
    </citation>
    <scope>IDENTIFICATION</scope>
</reference>
<sequence>MFEPKSNNIIVRKQSLISSNNVSIDHDDDCLFGCDINMIMERLGIQHSFEGEELQKKWDCKELSNLFEDEPSLEEVKEAFDVFDQNKDGFIDAGELQRVLCVLGIRKGVELQDCRKMIKGFDQNNDGKIDFNEDNNSLGEVALVGLATLGLVKCVHGIGHVSPSIVRVVTSTAWLNGLAINSLAADVIDVGLQLCISGLLFRHTPYFSKTRSSRPSSQFWWPSGLGRV</sequence>
<accession>A0A803N3E8</accession>
<dbReference type="Pfam" id="PF13499">
    <property type="entry name" value="EF-hand_7"/>
    <property type="match status" value="1"/>
</dbReference>
<dbReference type="SUPFAM" id="SSF47473">
    <property type="entry name" value="EF-hand"/>
    <property type="match status" value="1"/>
</dbReference>
<dbReference type="InterPro" id="IPR011992">
    <property type="entry name" value="EF-hand-dom_pair"/>
</dbReference>
<accession>A0A803N3E7</accession>
<dbReference type="Gramene" id="AUR62039790-RA">
    <property type="protein sequence ID" value="AUR62039790-RA:cds"/>
    <property type="gene ID" value="AUR62039790"/>
</dbReference>
<dbReference type="EnsemblPlants" id="AUR62039790-RA">
    <property type="protein sequence ID" value="AUR62039790-RA:cds"/>
    <property type="gene ID" value="AUR62039790"/>
</dbReference>
<dbReference type="InterPro" id="IPR002048">
    <property type="entry name" value="EF_hand_dom"/>
</dbReference>
<organism evidence="5 6">
    <name type="scientific">Chenopodium quinoa</name>
    <name type="common">Quinoa</name>
    <dbReference type="NCBI Taxonomy" id="63459"/>
    <lineage>
        <taxon>Eukaryota</taxon>
        <taxon>Viridiplantae</taxon>
        <taxon>Streptophyta</taxon>
        <taxon>Embryophyta</taxon>
        <taxon>Tracheophyta</taxon>
        <taxon>Spermatophyta</taxon>
        <taxon>Magnoliopsida</taxon>
        <taxon>eudicotyledons</taxon>
        <taxon>Gunneridae</taxon>
        <taxon>Pentapetalae</taxon>
        <taxon>Caryophyllales</taxon>
        <taxon>Chenopodiaceae</taxon>
        <taxon>Chenopodioideae</taxon>
        <taxon>Atripliceae</taxon>
        <taxon>Chenopodium</taxon>
    </lineage>
</organism>
<evidence type="ECO:0000256" key="1">
    <source>
        <dbReference type="ARBA" id="ARBA00022723"/>
    </source>
</evidence>
<keyword evidence="2" id="KW-0677">Repeat</keyword>
<keyword evidence="1" id="KW-0479">Metal-binding</keyword>
<dbReference type="InterPro" id="IPR039647">
    <property type="entry name" value="EF_hand_pair_protein_CML-like"/>
</dbReference>
<keyword evidence="3" id="KW-0106">Calcium</keyword>
<dbReference type="Gene3D" id="1.10.238.10">
    <property type="entry name" value="EF-hand"/>
    <property type="match status" value="1"/>
</dbReference>
<keyword evidence="6" id="KW-1185">Reference proteome</keyword>
<evidence type="ECO:0000313" key="5">
    <source>
        <dbReference type="EnsemblPlants" id="AUR62039789-RA:cds"/>
    </source>
</evidence>
<dbReference type="PROSITE" id="PS50222">
    <property type="entry name" value="EF_HAND_2"/>
    <property type="match status" value="2"/>
</dbReference>
<feature type="domain" description="EF-hand" evidence="4">
    <location>
        <begin position="109"/>
        <end position="144"/>
    </location>
</feature>